<dbReference type="SUPFAM" id="SSF54631">
    <property type="entry name" value="CBS-domain pair"/>
    <property type="match status" value="1"/>
</dbReference>
<dbReference type="InterPro" id="IPR000644">
    <property type="entry name" value="CBS_dom"/>
</dbReference>
<evidence type="ECO:0000259" key="3">
    <source>
        <dbReference type="PROSITE" id="PS50914"/>
    </source>
</evidence>
<evidence type="ECO:0000313" key="6">
    <source>
        <dbReference type="Proteomes" id="UP000198362"/>
    </source>
</evidence>
<keyword evidence="1 2" id="KW-0129">CBS domain</keyword>
<protein>
    <submittedName>
        <fullName evidence="5">BON domain-containing protein</fullName>
    </submittedName>
</protein>
<dbReference type="PROSITE" id="PS50914">
    <property type="entry name" value="BON"/>
    <property type="match status" value="1"/>
</dbReference>
<gene>
    <name evidence="5" type="ORF">SAMN05421812_112246</name>
</gene>
<evidence type="ECO:0000256" key="1">
    <source>
        <dbReference type="ARBA" id="ARBA00023122"/>
    </source>
</evidence>
<organism evidence="5 6">
    <name type="scientific">Asanoa hainanensis</name>
    <dbReference type="NCBI Taxonomy" id="560556"/>
    <lineage>
        <taxon>Bacteria</taxon>
        <taxon>Bacillati</taxon>
        <taxon>Actinomycetota</taxon>
        <taxon>Actinomycetes</taxon>
        <taxon>Micromonosporales</taxon>
        <taxon>Micromonosporaceae</taxon>
        <taxon>Asanoa</taxon>
    </lineage>
</organism>
<dbReference type="AlphaFoldDB" id="A0A239P2G9"/>
<evidence type="ECO:0000259" key="4">
    <source>
        <dbReference type="PROSITE" id="PS51371"/>
    </source>
</evidence>
<dbReference type="PROSITE" id="PS51371">
    <property type="entry name" value="CBS"/>
    <property type="match status" value="2"/>
</dbReference>
<evidence type="ECO:0000313" key="5">
    <source>
        <dbReference type="EMBL" id="SNT60923.1"/>
    </source>
</evidence>
<feature type="domain" description="BON" evidence="3">
    <location>
        <begin position="144"/>
        <end position="213"/>
    </location>
</feature>
<evidence type="ECO:0000256" key="2">
    <source>
        <dbReference type="PROSITE-ProRule" id="PRU00703"/>
    </source>
</evidence>
<dbReference type="Pfam" id="PF04972">
    <property type="entry name" value="BON"/>
    <property type="match status" value="1"/>
</dbReference>
<dbReference type="InterPro" id="IPR007055">
    <property type="entry name" value="BON_dom"/>
</dbReference>
<dbReference type="InterPro" id="IPR046342">
    <property type="entry name" value="CBS_dom_sf"/>
</dbReference>
<dbReference type="PANTHER" id="PTHR43080:SF29">
    <property type="entry name" value="OS02G0818000 PROTEIN"/>
    <property type="match status" value="1"/>
</dbReference>
<dbReference type="Proteomes" id="UP000198362">
    <property type="component" value="Unassembled WGS sequence"/>
</dbReference>
<dbReference type="OrthoDB" id="2111978at2"/>
<proteinExistence type="predicted"/>
<dbReference type="InterPro" id="IPR017080">
    <property type="entry name" value="UCP036990_CBS_BON"/>
</dbReference>
<accession>A0A239P2G9</accession>
<dbReference type="PIRSF" id="PIRSF036990">
    <property type="entry name" value="UCP036990_CBS_BON"/>
    <property type="match status" value="1"/>
</dbReference>
<dbReference type="EMBL" id="FZPH01000012">
    <property type="protein sequence ID" value="SNT60923.1"/>
    <property type="molecule type" value="Genomic_DNA"/>
</dbReference>
<dbReference type="SMART" id="SM00116">
    <property type="entry name" value="CBS"/>
    <property type="match status" value="2"/>
</dbReference>
<dbReference type="InterPro" id="IPR051257">
    <property type="entry name" value="Diverse_CBS-Domain"/>
</dbReference>
<dbReference type="PANTHER" id="PTHR43080">
    <property type="entry name" value="CBS DOMAIN-CONTAINING PROTEIN CBSX3, MITOCHONDRIAL"/>
    <property type="match status" value="1"/>
</dbReference>
<keyword evidence="6" id="KW-1185">Reference proteome</keyword>
<name>A0A239P2G9_9ACTN</name>
<feature type="domain" description="CBS" evidence="4">
    <location>
        <begin position="10"/>
        <end position="66"/>
    </location>
</feature>
<feature type="domain" description="CBS" evidence="4">
    <location>
        <begin position="91"/>
        <end position="148"/>
    </location>
</feature>
<reference evidence="5 6" key="1">
    <citation type="submission" date="2017-06" db="EMBL/GenBank/DDBJ databases">
        <authorList>
            <person name="Kim H.J."/>
            <person name="Triplett B.A."/>
        </authorList>
    </citation>
    <scope>NUCLEOTIDE SEQUENCE [LARGE SCALE GENOMIC DNA]</scope>
    <source>
        <strain evidence="5 6">CGMCC 4.5593</strain>
    </source>
</reference>
<dbReference type="Gene3D" id="3.10.580.10">
    <property type="entry name" value="CBS-domain"/>
    <property type="match status" value="1"/>
</dbReference>
<dbReference type="Pfam" id="PF00571">
    <property type="entry name" value="CBS"/>
    <property type="match status" value="2"/>
</dbReference>
<dbReference type="Gene3D" id="3.30.1340.30">
    <property type="match status" value="1"/>
</dbReference>
<sequence length="238" mass="25787">MRQWTVQDVMTHDVVSVAPDASYREVVNVLVDSGVSAAPVVDARGHVVGVVSEADLLHKVEAVGDEAHRRHFAGRRRSHALTVGAVAADLMTAPAVVIAPDASIAAAARRLESERIKRMPVVDVQRRLVGIVSRRDLLWIHTRTDADVRSEIVDHVLLRTLWIDPAAVEVDVVDGVVSLAGRLESRSLAGLVASLVSKVAGVVEVIDRLAWDQDDSRVVRAAGYPFGTPERLMRPSTN</sequence>